<dbReference type="GO" id="GO:0005524">
    <property type="term" value="F:ATP binding"/>
    <property type="evidence" value="ECO:0007669"/>
    <property type="project" value="UniProtKB-UniRule"/>
</dbReference>
<evidence type="ECO:0000259" key="12">
    <source>
        <dbReference type="Pfam" id="PF16573"/>
    </source>
</evidence>
<dbReference type="InterPro" id="IPR032324">
    <property type="entry name" value="Clp1_N"/>
</dbReference>
<dbReference type="GO" id="GO:0006388">
    <property type="term" value="P:tRNA splicing, via endonucleolytic cleavage and ligation"/>
    <property type="evidence" value="ECO:0007669"/>
    <property type="project" value="TreeGrafter"/>
</dbReference>
<evidence type="ECO:0000256" key="10">
    <source>
        <dbReference type="SAM" id="MobiDB-lite"/>
    </source>
</evidence>
<dbReference type="Gene3D" id="2.40.30.330">
    <property type="entry name" value="Pre-mRNA cleavage complex subunit Clp1, C-terminal domain"/>
    <property type="match status" value="1"/>
</dbReference>
<feature type="compositionally biased region" description="Low complexity" evidence="10">
    <location>
        <begin position="83"/>
        <end position="97"/>
    </location>
</feature>
<dbReference type="EMBL" id="ML977141">
    <property type="protein sequence ID" value="KAF1990795.1"/>
    <property type="molecule type" value="Genomic_DNA"/>
</dbReference>
<dbReference type="AlphaFoldDB" id="A0A6G1HCB1"/>
<evidence type="ECO:0000313" key="14">
    <source>
        <dbReference type="EMBL" id="KAF1990795.1"/>
    </source>
</evidence>
<comment type="function">
    <text evidence="9">Required for endonucleolytic cleavage during polyadenylation-dependent pre-mRNA 3'-end formation.</text>
</comment>
<gene>
    <name evidence="9" type="primary">CLP1</name>
    <name evidence="14" type="ORF">K402DRAFT_389697</name>
</gene>
<evidence type="ECO:0000259" key="11">
    <source>
        <dbReference type="Pfam" id="PF06807"/>
    </source>
</evidence>
<comment type="subunit">
    <text evidence="9">Component of a pre-mRNA cleavage factor complex. Interacts directly with PCF11.</text>
</comment>
<dbReference type="HAMAP" id="MF_03035">
    <property type="entry name" value="Clp1"/>
    <property type="match status" value="1"/>
</dbReference>
<dbReference type="InterPro" id="IPR038239">
    <property type="entry name" value="Clp1_N_sf"/>
</dbReference>
<comment type="subcellular location">
    <subcellularLocation>
        <location evidence="2 9">Nucleus</location>
    </subcellularLocation>
</comment>
<keyword evidence="8 9" id="KW-0539">Nucleus</keyword>
<dbReference type="GO" id="GO:0031124">
    <property type="term" value="P:mRNA 3'-end processing"/>
    <property type="evidence" value="ECO:0007669"/>
    <property type="project" value="UniProtKB-UniRule"/>
</dbReference>
<evidence type="ECO:0000256" key="6">
    <source>
        <dbReference type="ARBA" id="ARBA00022741"/>
    </source>
</evidence>
<dbReference type="OrthoDB" id="258143at2759"/>
<protein>
    <recommendedName>
        <fullName evidence="4">Polynucleotide 5'-hydroxyl-kinase GRC3</fullName>
    </recommendedName>
    <alternativeName>
        <fullName evidence="3">Polynucleotide 5'-hydroxyl-kinase grc3</fullName>
    </alternativeName>
</protein>
<dbReference type="InterPro" id="IPR038238">
    <property type="entry name" value="Clp1_C_sf"/>
</dbReference>
<feature type="domain" description="Clp1 P-loop" evidence="13">
    <location>
        <begin position="220"/>
        <end position="431"/>
    </location>
</feature>
<dbReference type="GO" id="GO:0051731">
    <property type="term" value="F:polynucleotide 5'-hydroxyl-kinase activity"/>
    <property type="evidence" value="ECO:0007669"/>
    <property type="project" value="InterPro"/>
</dbReference>
<evidence type="ECO:0000256" key="2">
    <source>
        <dbReference type="ARBA" id="ARBA00004123"/>
    </source>
</evidence>
<dbReference type="InterPro" id="IPR045116">
    <property type="entry name" value="Clp1/Grc3"/>
</dbReference>
<keyword evidence="7 9" id="KW-0067">ATP-binding</keyword>
<dbReference type="PANTHER" id="PTHR12755:SF6">
    <property type="entry name" value="POLYRIBONUCLEOTIDE 5'-HYDROXYL-KINASE CLP1"/>
    <property type="match status" value="1"/>
</dbReference>
<accession>A0A6G1HCB1</accession>
<evidence type="ECO:0000256" key="7">
    <source>
        <dbReference type="ARBA" id="ARBA00022840"/>
    </source>
</evidence>
<comment type="similarity">
    <text evidence="9">Belongs to the Clp1 family. Clp1 subfamily.</text>
</comment>
<dbReference type="FunFam" id="2.60.120.1030:FF:000001">
    <property type="entry name" value="Protein CLP1 homolog 5"/>
    <property type="match status" value="1"/>
</dbReference>
<comment type="function">
    <text evidence="1">Polynucleotide 5'-kinase involved in rRNA processing.</text>
</comment>
<feature type="domain" description="Clp1 N-terminal" evidence="12">
    <location>
        <begin position="111"/>
        <end position="208"/>
    </location>
</feature>
<dbReference type="GO" id="GO:0005849">
    <property type="term" value="C:mRNA cleavage factor complex"/>
    <property type="evidence" value="ECO:0007669"/>
    <property type="project" value="UniProtKB-UniRule"/>
</dbReference>
<dbReference type="InterPro" id="IPR010655">
    <property type="entry name" value="Clp1_C"/>
</dbReference>
<evidence type="ECO:0000256" key="9">
    <source>
        <dbReference type="HAMAP-Rule" id="MF_03035"/>
    </source>
</evidence>
<feature type="binding site" evidence="9">
    <location>
        <begin position="223"/>
        <end position="228"/>
    </location>
    <ligand>
        <name>ATP</name>
        <dbReference type="ChEBI" id="CHEBI:30616"/>
    </ligand>
</feature>
<dbReference type="Pfam" id="PF06807">
    <property type="entry name" value="Clp1"/>
    <property type="match status" value="1"/>
</dbReference>
<evidence type="ECO:0000256" key="3">
    <source>
        <dbReference type="ARBA" id="ARBA00018706"/>
    </source>
</evidence>
<evidence type="ECO:0000256" key="5">
    <source>
        <dbReference type="ARBA" id="ARBA00022664"/>
    </source>
</evidence>
<sequence>MRENEKDNHVPSRYLIDKTFAARQRNALFILLRDFNTSSHSSCNNTQSNYRNLFPLLKLKRPTILDMSIPGLALPGLTFSSNPSSTPSAAAQNATTSFEVPTDQPPRFIDLKPRTEYRFETSFSQAPLGITLLTSKTEGVPESATAELFGTELVPNVEYKLQGVKAAVYTWYGCQLRVQGETDSEYVAEETEMTIWSNLHGYLEGKRSPGVAGPKVLVVGPQNSGKTSLIETLVAYSLRSDRNPLVVNLDPAQGMLAPPGSFSAATFGAGRMIDVEDAGVWGPGGSMVDGPSKAVGGTALTYHFGEKDVLGQVQSRRFMGLVERLGLAIKGRMARDPDAEAGGLFVDTSAALAGSKGDDAIARIVDDFEINMIIILGSERLSTSLSQRYPQHDSSKSVKILKLPKPGGCAERDSAYMQALRASQVRSYFYNPKNSAMLSPFTQILDFSIVQIYKNATSGADESAWNPGDEDEEDTTSGKTLEKVTPSVSLQHSILAIAHATAVSSEDDVSISAVLGYVYVTEVDETRKKIRLLAPGTLGNLFGGDKGKVFLCGSWPEDVLELAR</sequence>
<feature type="domain" description="Clp1 C-terminal" evidence="11">
    <location>
        <begin position="438"/>
        <end position="535"/>
    </location>
</feature>
<dbReference type="Pfam" id="PF16575">
    <property type="entry name" value="CLP1_P"/>
    <property type="match status" value="1"/>
</dbReference>
<evidence type="ECO:0000313" key="15">
    <source>
        <dbReference type="Proteomes" id="UP000800041"/>
    </source>
</evidence>
<dbReference type="Gene3D" id="3.40.50.300">
    <property type="entry name" value="P-loop containing nucleotide triphosphate hydrolases"/>
    <property type="match status" value="1"/>
</dbReference>
<dbReference type="PANTHER" id="PTHR12755">
    <property type="entry name" value="CLEAVAGE/POLYADENYLATION FACTOR IA SUBUNIT CLP1P"/>
    <property type="match status" value="1"/>
</dbReference>
<organism evidence="14 15">
    <name type="scientific">Aulographum hederae CBS 113979</name>
    <dbReference type="NCBI Taxonomy" id="1176131"/>
    <lineage>
        <taxon>Eukaryota</taxon>
        <taxon>Fungi</taxon>
        <taxon>Dikarya</taxon>
        <taxon>Ascomycota</taxon>
        <taxon>Pezizomycotina</taxon>
        <taxon>Dothideomycetes</taxon>
        <taxon>Pleosporomycetidae</taxon>
        <taxon>Aulographales</taxon>
        <taxon>Aulographaceae</taxon>
    </lineage>
</organism>
<dbReference type="InterPro" id="IPR027417">
    <property type="entry name" value="P-loop_NTPase"/>
</dbReference>
<evidence type="ECO:0000256" key="1">
    <source>
        <dbReference type="ARBA" id="ARBA00003798"/>
    </source>
</evidence>
<dbReference type="InterPro" id="IPR028606">
    <property type="entry name" value="Clp1"/>
</dbReference>
<reference evidence="14" key="1">
    <citation type="journal article" date="2020" name="Stud. Mycol.">
        <title>101 Dothideomycetes genomes: a test case for predicting lifestyles and emergence of pathogens.</title>
        <authorList>
            <person name="Haridas S."/>
            <person name="Albert R."/>
            <person name="Binder M."/>
            <person name="Bloem J."/>
            <person name="Labutti K."/>
            <person name="Salamov A."/>
            <person name="Andreopoulos B."/>
            <person name="Baker S."/>
            <person name="Barry K."/>
            <person name="Bills G."/>
            <person name="Bluhm B."/>
            <person name="Cannon C."/>
            <person name="Castanera R."/>
            <person name="Culley D."/>
            <person name="Daum C."/>
            <person name="Ezra D."/>
            <person name="Gonzalez J."/>
            <person name="Henrissat B."/>
            <person name="Kuo A."/>
            <person name="Liang C."/>
            <person name="Lipzen A."/>
            <person name="Lutzoni F."/>
            <person name="Magnuson J."/>
            <person name="Mondo S."/>
            <person name="Nolan M."/>
            <person name="Ohm R."/>
            <person name="Pangilinan J."/>
            <person name="Park H.-J."/>
            <person name="Ramirez L."/>
            <person name="Alfaro M."/>
            <person name="Sun H."/>
            <person name="Tritt A."/>
            <person name="Yoshinaga Y."/>
            <person name="Zwiers L.-H."/>
            <person name="Turgeon B."/>
            <person name="Goodwin S."/>
            <person name="Spatafora J."/>
            <person name="Crous P."/>
            <person name="Grigoriev I."/>
        </authorList>
    </citation>
    <scope>NUCLEOTIDE SEQUENCE</scope>
    <source>
        <strain evidence="14">CBS 113979</strain>
    </source>
</reference>
<dbReference type="Pfam" id="PF16573">
    <property type="entry name" value="CLP1_N"/>
    <property type="match status" value="1"/>
</dbReference>
<evidence type="ECO:0000256" key="8">
    <source>
        <dbReference type="ARBA" id="ARBA00023242"/>
    </source>
</evidence>
<feature type="region of interest" description="Disordered" evidence="10">
    <location>
        <begin position="83"/>
        <end position="105"/>
    </location>
</feature>
<dbReference type="Gene3D" id="2.60.120.1030">
    <property type="entry name" value="Clp1, DNA binding domain"/>
    <property type="match status" value="1"/>
</dbReference>
<feature type="binding site" evidence="9">
    <location>
        <position position="116"/>
    </location>
    <ligand>
        <name>ATP</name>
        <dbReference type="ChEBI" id="CHEBI:30616"/>
    </ligand>
</feature>
<keyword evidence="5 9" id="KW-0507">mRNA processing</keyword>
<evidence type="ECO:0000256" key="4">
    <source>
        <dbReference type="ARBA" id="ARBA00019824"/>
    </source>
</evidence>
<evidence type="ECO:0000259" key="13">
    <source>
        <dbReference type="Pfam" id="PF16575"/>
    </source>
</evidence>
<proteinExistence type="inferred from homology"/>
<name>A0A6G1HCB1_9PEZI</name>
<feature type="binding site" evidence="9">
    <location>
        <position position="165"/>
    </location>
    <ligand>
        <name>ATP</name>
        <dbReference type="ChEBI" id="CHEBI:30616"/>
    </ligand>
</feature>
<dbReference type="Proteomes" id="UP000800041">
    <property type="component" value="Unassembled WGS sequence"/>
</dbReference>
<dbReference type="InterPro" id="IPR032319">
    <property type="entry name" value="CLP1_P"/>
</dbReference>
<keyword evidence="15" id="KW-1185">Reference proteome</keyword>
<keyword evidence="6 9" id="KW-0547">Nucleotide-binding</keyword>
<dbReference type="SUPFAM" id="SSF52540">
    <property type="entry name" value="P-loop containing nucleoside triphosphate hydrolases"/>
    <property type="match status" value="1"/>
</dbReference>